<feature type="transmembrane region" description="Helical" evidence="7">
    <location>
        <begin position="43"/>
        <end position="63"/>
    </location>
</feature>
<keyword evidence="3 7" id="KW-0812">Transmembrane</keyword>
<feature type="transmembrane region" description="Helical" evidence="7">
    <location>
        <begin position="251"/>
        <end position="274"/>
    </location>
</feature>
<evidence type="ECO:0000256" key="7">
    <source>
        <dbReference type="SAM" id="Phobius"/>
    </source>
</evidence>
<keyword evidence="5 7" id="KW-0472">Membrane</keyword>
<feature type="transmembrane region" description="Helical" evidence="7">
    <location>
        <begin position="303"/>
        <end position="321"/>
    </location>
</feature>
<feature type="region of interest" description="Disordered" evidence="6">
    <location>
        <begin position="403"/>
        <end position="424"/>
    </location>
</feature>
<dbReference type="EMBL" id="CP003239">
    <property type="protein sequence ID" value="AFK57264.1"/>
    <property type="molecule type" value="Genomic_DNA"/>
</dbReference>
<reference evidence="8 9" key="1">
    <citation type="journal article" date="2012" name="J. Am. Chem. Soc.">
        <title>Bacterial biosynthesis and maturation of the didemnin anti-cancer agents.</title>
        <authorList>
            <person name="Xu Y."/>
            <person name="Kersten R.D."/>
            <person name="Nam S.J."/>
            <person name="Lu L."/>
            <person name="Al-Suwailem A.M."/>
            <person name="Zheng H."/>
            <person name="Fenical W."/>
            <person name="Dorrestein P.C."/>
            <person name="Moore B.S."/>
            <person name="Qian P.Y."/>
        </authorList>
    </citation>
    <scope>NUCLEOTIDE SEQUENCE [LARGE SCALE GENOMIC DNA]</scope>
    <source>
        <strain evidence="8 9">KA081020-065</strain>
    </source>
</reference>
<dbReference type="SUPFAM" id="SSF103473">
    <property type="entry name" value="MFS general substrate transporter"/>
    <property type="match status" value="1"/>
</dbReference>
<dbReference type="GO" id="GO:0022857">
    <property type="term" value="F:transmembrane transporter activity"/>
    <property type="evidence" value="ECO:0007669"/>
    <property type="project" value="InterPro"/>
</dbReference>
<keyword evidence="8" id="KW-0614">Plasmid</keyword>
<feature type="transmembrane region" description="Helical" evidence="7">
    <location>
        <begin position="281"/>
        <end position="297"/>
    </location>
</feature>
<evidence type="ECO:0000256" key="3">
    <source>
        <dbReference type="ARBA" id="ARBA00022692"/>
    </source>
</evidence>
<dbReference type="InterPro" id="IPR011701">
    <property type="entry name" value="MFS"/>
</dbReference>
<feature type="transmembrane region" description="Helical" evidence="7">
    <location>
        <begin position="142"/>
        <end position="160"/>
    </location>
</feature>
<evidence type="ECO:0000313" key="9">
    <source>
        <dbReference type="Proteomes" id="UP000005258"/>
    </source>
</evidence>
<evidence type="ECO:0000256" key="2">
    <source>
        <dbReference type="ARBA" id="ARBA00022475"/>
    </source>
</evidence>
<dbReference type="PANTHER" id="PTHR23513">
    <property type="entry name" value="INTEGRAL MEMBRANE EFFLUX PROTEIN-RELATED"/>
    <property type="match status" value="1"/>
</dbReference>
<name>I3TWX6_TISMK</name>
<gene>
    <name evidence="8" type="ordered locus">TMO_c0654</name>
</gene>
<dbReference type="Pfam" id="PF07690">
    <property type="entry name" value="MFS_1"/>
    <property type="match status" value="1"/>
</dbReference>
<geneLocation type="plasmid" evidence="8 9">
    <name>pTM3</name>
</geneLocation>
<evidence type="ECO:0008006" key="10">
    <source>
        <dbReference type="Google" id="ProtNLM"/>
    </source>
</evidence>
<comment type="subcellular location">
    <subcellularLocation>
        <location evidence="1">Cell membrane</location>
        <topology evidence="1">Multi-pass membrane protein</topology>
    </subcellularLocation>
</comment>
<accession>I3TWX6</accession>
<keyword evidence="4 7" id="KW-1133">Transmembrane helix</keyword>
<proteinExistence type="predicted"/>
<evidence type="ECO:0000256" key="1">
    <source>
        <dbReference type="ARBA" id="ARBA00004651"/>
    </source>
</evidence>
<protein>
    <recommendedName>
        <fullName evidence="10">MFS transporter</fullName>
    </recommendedName>
</protein>
<dbReference type="AlphaFoldDB" id="I3TWX6"/>
<evidence type="ECO:0000256" key="5">
    <source>
        <dbReference type="ARBA" id="ARBA00023136"/>
    </source>
</evidence>
<dbReference type="KEGG" id="tmo:TMO_c0654"/>
<keyword evidence="9" id="KW-1185">Reference proteome</keyword>
<dbReference type="PANTHER" id="PTHR23513:SF11">
    <property type="entry name" value="STAPHYLOFERRIN A TRANSPORTER"/>
    <property type="match status" value="1"/>
</dbReference>
<sequence length="424" mass="43502">MKGLLHDRNFLLIQAATLISATGSFMLLLAVSAELLRRSGSGLGAASVFAFQWILPVLAVSAVRRIADQPGLRRVLVLAELAGGALSLAIGLLLTADLLPLVLGCFLLRGFGEGVTRTGRVVLLRRLFDGPRLAAAASSFNIAFYTGATLGGVAGGLVVGRLPLTEICALDAASFVVAALCWRALPDARGSTDTTKRSSGAIRDALRLMAGNPALLRQAGYVVLSTGIFQGFHNAARTLLPMRGLGLDDRAVMHLQVASGLAIILGAVLVPLLGGLSRRRWLTPCACALACLLLVAASRAPGLGLLIAAYLAFLVAFELAFTAAQAGLIQAATTSQMATMQAAANAGGTALVILVTLATGGLADLMPMAAVGPVIGVAGLTLIAGLELVARRTRAMLSQAMLSTTPPSTRRAAPVVADDSGEAR</sequence>
<dbReference type="Gene3D" id="1.20.1250.20">
    <property type="entry name" value="MFS general substrate transporter like domains"/>
    <property type="match status" value="1"/>
</dbReference>
<keyword evidence="2" id="KW-1003">Cell membrane</keyword>
<dbReference type="GO" id="GO:0005886">
    <property type="term" value="C:plasma membrane"/>
    <property type="evidence" value="ECO:0007669"/>
    <property type="project" value="UniProtKB-SubCell"/>
</dbReference>
<organism evidence="8 9">
    <name type="scientific">Tistrella mobilis (strain KA081020-065)</name>
    <dbReference type="NCBI Taxonomy" id="1110502"/>
    <lineage>
        <taxon>Bacteria</taxon>
        <taxon>Pseudomonadati</taxon>
        <taxon>Pseudomonadota</taxon>
        <taxon>Alphaproteobacteria</taxon>
        <taxon>Geminicoccales</taxon>
        <taxon>Geminicoccaceae</taxon>
        <taxon>Tistrella</taxon>
    </lineage>
</organism>
<evidence type="ECO:0000256" key="4">
    <source>
        <dbReference type="ARBA" id="ARBA00022989"/>
    </source>
</evidence>
<dbReference type="InterPro" id="IPR036259">
    <property type="entry name" value="MFS_trans_sf"/>
</dbReference>
<feature type="transmembrane region" description="Helical" evidence="7">
    <location>
        <begin position="342"/>
        <end position="363"/>
    </location>
</feature>
<dbReference type="RefSeq" id="WP_014748253.1">
    <property type="nucleotide sequence ID" value="NC_017958.1"/>
</dbReference>
<feature type="transmembrane region" description="Helical" evidence="7">
    <location>
        <begin position="75"/>
        <end position="94"/>
    </location>
</feature>
<feature type="transmembrane region" description="Helical" evidence="7">
    <location>
        <begin position="369"/>
        <end position="390"/>
    </location>
</feature>
<evidence type="ECO:0000313" key="8">
    <source>
        <dbReference type="EMBL" id="AFK57264.1"/>
    </source>
</evidence>
<dbReference type="HOGENOM" id="CLU_663816_0_0_5"/>
<feature type="transmembrane region" description="Helical" evidence="7">
    <location>
        <begin position="12"/>
        <end position="31"/>
    </location>
</feature>
<evidence type="ECO:0000256" key="6">
    <source>
        <dbReference type="SAM" id="MobiDB-lite"/>
    </source>
</evidence>
<dbReference type="PATRIC" id="fig|1110502.3.peg.5529"/>
<dbReference type="Proteomes" id="UP000005258">
    <property type="component" value="Plasmid pTM3"/>
</dbReference>